<dbReference type="Gene3D" id="3.40.50.300">
    <property type="entry name" value="P-loop containing nucleotide triphosphate hydrolases"/>
    <property type="match status" value="4"/>
</dbReference>
<comment type="catalytic activity">
    <reaction evidence="13">
        <text>ATP + H2O = ADP + phosphate + H(+)</text>
        <dbReference type="Rhea" id="RHEA:13065"/>
        <dbReference type="ChEBI" id="CHEBI:15377"/>
        <dbReference type="ChEBI" id="CHEBI:15378"/>
        <dbReference type="ChEBI" id="CHEBI:30616"/>
        <dbReference type="ChEBI" id="CHEBI:43474"/>
        <dbReference type="ChEBI" id="CHEBI:456216"/>
        <dbReference type="EC" id="5.6.2.4"/>
    </reaction>
</comment>
<dbReference type="RefSeq" id="WP_366232943.1">
    <property type="nucleotide sequence ID" value="NZ_JBFBMH010000013.1"/>
</dbReference>
<evidence type="ECO:0000313" key="18">
    <source>
        <dbReference type="EMBL" id="MEW1975439.1"/>
    </source>
</evidence>
<keyword evidence="6" id="KW-0269">Exonuclease</keyword>
<evidence type="ECO:0000256" key="4">
    <source>
        <dbReference type="ARBA" id="ARBA00022801"/>
    </source>
</evidence>
<dbReference type="InterPro" id="IPR038726">
    <property type="entry name" value="PDDEXK_AddAB-type"/>
</dbReference>
<proteinExistence type="predicted"/>
<evidence type="ECO:0000256" key="15">
    <source>
        <dbReference type="SAM" id="MobiDB-lite"/>
    </source>
</evidence>
<dbReference type="Pfam" id="PF00580">
    <property type="entry name" value="UvrD-helicase"/>
    <property type="match status" value="1"/>
</dbReference>
<keyword evidence="3" id="KW-0227">DNA damage</keyword>
<gene>
    <name evidence="18" type="ORF">AB0301_10240</name>
</gene>
<dbReference type="PROSITE" id="PS51198">
    <property type="entry name" value="UVRD_HELICASE_ATP_BIND"/>
    <property type="match status" value="1"/>
</dbReference>
<evidence type="ECO:0000256" key="11">
    <source>
        <dbReference type="ARBA" id="ARBA00034617"/>
    </source>
</evidence>
<reference evidence="18 19" key="1">
    <citation type="submission" date="2024-06" db="EMBL/GenBank/DDBJ databases">
        <title>The Natural Products Discovery Center: Release of the First 8490 Sequenced Strains for Exploring Actinobacteria Biosynthetic Diversity.</title>
        <authorList>
            <person name="Kalkreuter E."/>
            <person name="Kautsar S.A."/>
            <person name="Yang D."/>
            <person name="Bader C.D."/>
            <person name="Teijaro C.N."/>
            <person name="Fluegel L."/>
            <person name="Davis C.M."/>
            <person name="Simpson J.R."/>
            <person name="Lauterbach L."/>
            <person name="Steele A.D."/>
            <person name="Gui C."/>
            <person name="Meng S."/>
            <person name="Li G."/>
            <person name="Viehrig K."/>
            <person name="Ye F."/>
            <person name="Su P."/>
            <person name="Kiefer A.F."/>
            <person name="Nichols A."/>
            <person name="Cepeda A.J."/>
            <person name="Yan W."/>
            <person name="Fan B."/>
            <person name="Jiang Y."/>
            <person name="Adhikari A."/>
            <person name="Zheng C.-J."/>
            <person name="Schuster L."/>
            <person name="Cowan T.M."/>
            <person name="Smanski M.J."/>
            <person name="Chevrette M.G."/>
            <person name="De Carvalho L.P.S."/>
            <person name="Shen B."/>
        </authorList>
    </citation>
    <scope>NUCLEOTIDE SEQUENCE [LARGE SCALE GENOMIC DNA]</scope>
    <source>
        <strain evidence="18 19">NPDC077434</strain>
    </source>
</reference>
<dbReference type="EC" id="5.6.2.4" evidence="12"/>
<dbReference type="InterPro" id="IPR011335">
    <property type="entry name" value="Restrct_endonuc-II-like"/>
</dbReference>
<accession>A0ABV3LHQ3</accession>
<dbReference type="InterPro" id="IPR000212">
    <property type="entry name" value="DNA_helicase_UvrD/REP"/>
</dbReference>
<keyword evidence="19" id="KW-1185">Reference proteome</keyword>
<evidence type="ECO:0000259" key="17">
    <source>
        <dbReference type="PROSITE" id="PS51217"/>
    </source>
</evidence>
<evidence type="ECO:0000256" key="13">
    <source>
        <dbReference type="ARBA" id="ARBA00048988"/>
    </source>
</evidence>
<dbReference type="SUPFAM" id="SSF52980">
    <property type="entry name" value="Restriction endonuclease-like"/>
    <property type="match status" value="1"/>
</dbReference>
<keyword evidence="1" id="KW-0540">Nuclease</keyword>
<dbReference type="InterPro" id="IPR011604">
    <property type="entry name" value="PDDEXK-like_dom_sf"/>
</dbReference>
<dbReference type="InterPro" id="IPR027417">
    <property type="entry name" value="P-loop_NTPase"/>
</dbReference>
<organism evidence="18 19">
    <name type="scientific">Microbacterium profundi</name>
    <dbReference type="NCBI Taxonomy" id="450380"/>
    <lineage>
        <taxon>Bacteria</taxon>
        <taxon>Bacillati</taxon>
        <taxon>Actinomycetota</taxon>
        <taxon>Actinomycetes</taxon>
        <taxon>Micrococcales</taxon>
        <taxon>Microbacteriaceae</taxon>
        <taxon>Microbacterium</taxon>
    </lineage>
</organism>
<dbReference type="Gene3D" id="3.90.320.10">
    <property type="match status" value="1"/>
</dbReference>
<keyword evidence="7 14" id="KW-0067">ATP-binding</keyword>
<keyword evidence="2 14" id="KW-0547">Nucleotide-binding</keyword>
<evidence type="ECO:0000256" key="3">
    <source>
        <dbReference type="ARBA" id="ARBA00022763"/>
    </source>
</evidence>
<dbReference type="Pfam" id="PF12705">
    <property type="entry name" value="PDDEXK_1"/>
    <property type="match status" value="1"/>
</dbReference>
<dbReference type="InterPro" id="IPR014016">
    <property type="entry name" value="UvrD-like_ATP-bd"/>
</dbReference>
<evidence type="ECO:0000256" key="8">
    <source>
        <dbReference type="ARBA" id="ARBA00023125"/>
    </source>
</evidence>
<evidence type="ECO:0000256" key="2">
    <source>
        <dbReference type="ARBA" id="ARBA00022741"/>
    </source>
</evidence>
<dbReference type="InterPro" id="IPR014017">
    <property type="entry name" value="DNA_helicase_UvrD-like_C"/>
</dbReference>
<feature type="region of interest" description="Disordered" evidence="15">
    <location>
        <begin position="881"/>
        <end position="903"/>
    </location>
</feature>
<keyword evidence="5 14" id="KW-0347">Helicase</keyword>
<evidence type="ECO:0000259" key="16">
    <source>
        <dbReference type="PROSITE" id="PS51198"/>
    </source>
</evidence>
<dbReference type="Pfam" id="PF13361">
    <property type="entry name" value="UvrD_C"/>
    <property type="match status" value="2"/>
</dbReference>
<dbReference type="PROSITE" id="PS51217">
    <property type="entry name" value="UVRD_HELICASE_CTER"/>
    <property type="match status" value="1"/>
</dbReference>
<name>A0ABV3LHQ3_9MICO</name>
<sequence length="1350" mass="146691">MTLADAEARRDIREKVGDTLFVDAGAGSGKTTELVERVVTSVLVDGVSLADTAVVTFTEKAGAELRDRLRAEFEKRYRLATEDSRPGIRTALDDLDGAAIGTLHSFAQRILTAFPIQAGMPPLVEVLDEVGSSVAFDRRWSAIWRELLADDALAEPLLLALANGIRPDHLRSLARAFGSDWDLIDSHVLSEADAPFVTPDTDPLIRIARSVAELRGICTKPDALAASIDKVAIFAERMRVATAPAERFALAAAVNRSGDPSRVGRGKIGAAVNWGGQIERVRVQVVEFCAAAEQLGKDLADVLLRPIARAIAIRVRADAKRRVASGELEFHDLLVASRDLLRHSREARAALQQTYRRILLDEFQDTDPIQIELAVRIAGGADAEAEDWHEIAVPAGSLFVVGDPKQSIYRFRRASIETYLDAGTHLGRHVSLTTNFRTVSPVLEWVNDVFNRILVEDRGKQPRYEALDPHRHVDVSYVGAAVTVLGAEPHEKGTRVDALRSAEAADVASVITTAVAEEWTVLDRDTQLWRPVRAGDIAVLLPARTSLQFLEAALDDAGIPYRTESSSLVYQADEIRALMAVARAIADPSDELACVQALRTTLFACGDDDLFRFRQAGGRFAVNVPVHDDLAATPAGNAMHYLNGLFRRSRWLSPAEMLTQLAIDRRVLEVASVVEPSSRARDQWARVRFIIDQARAWSDVQHGGLREYVVWASHQAQDAARVAEALLPETDLDVVRVMTVHAAKGLEFGMVVLSGMTSQPKNQTGVRLLWQKRGYAVKIGGSVETNDFADAAPLDEQMDDAERRRLLYVAATRARDHLVVSLHRAGGGVRTAAKLFVEAGAVEVAGVMQFEGSGEVMPWARTPTLTTAGLEYDDWRAQVDGARARSKAPSARSASGLEGTEPEVQWDLESAAGDAADSERIAGEAKGVRDIELPPWLKGRYGNLIGRAVHGALQVANGDAARVEDAAASQALAEGIPDLEDIVASYVRSALATPVVASAFERQHWSEMYVGAVEHDGIVLEGFIDLVFREESGGLVILDYKTDTVPDAETLSERATYYAPQLKAYARALEAATGEVAQAWLVFLDSSGREGNTVQVVSASLVSAASAFNAPILESSPAQLSVFRFRIDDPDPEVVLYGCVAASEAEAALVTQEAGFRDFVLFDQTPLAPDETMGAASDRIRANPILGPQWLRIVDVIAVAAQRLRTGSFWRMDTYAAAFGHDPYRSPFVQTMLEADGSLHVEVGGVTVQDLQPMRSSLLEMLGWIDLIADDETDPGLVRQLPLPHRTFEPGWNAATVAEAVLQTLVLGYGLTESDFFSFGEHSDPPYRDIPGLDVVGDGPIFRIAPDAHG</sequence>
<protein>
    <recommendedName>
        <fullName evidence="12">DNA 3'-5' helicase</fullName>
        <ecNumber evidence="12">5.6.2.4</ecNumber>
    </recommendedName>
</protein>
<evidence type="ECO:0000256" key="14">
    <source>
        <dbReference type="PROSITE-ProRule" id="PRU00560"/>
    </source>
</evidence>
<evidence type="ECO:0000256" key="9">
    <source>
        <dbReference type="ARBA" id="ARBA00023204"/>
    </source>
</evidence>
<feature type="domain" description="UvrD-like helicase C-terminal" evidence="17">
    <location>
        <begin position="460"/>
        <end position="745"/>
    </location>
</feature>
<evidence type="ECO:0000256" key="12">
    <source>
        <dbReference type="ARBA" id="ARBA00034808"/>
    </source>
</evidence>
<keyword evidence="4 14" id="KW-0378">Hydrolase</keyword>
<evidence type="ECO:0000256" key="7">
    <source>
        <dbReference type="ARBA" id="ARBA00022840"/>
    </source>
</evidence>
<evidence type="ECO:0000256" key="5">
    <source>
        <dbReference type="ARBA" id="ARBA00022806"/>
    </source>
</evidence>
<comment type="caution">
    <text evidence="18">The sequence shown here is derived from an EMBL/GenBank/DDBJ whole genome shotgun (WGS) entry which is preliminary data.</text>
</comment>
<dbReference type="Proteomes" id="UP001553715">
    <property type="component" value="Unassembled WGS sequence"/>
</dbReference>
<feature type="binding site" evidence="14">
    <location>
        <begin position="24"/>
        <end position="31"/>
    </location>
    <ligand>
        <name>ATP</name>
        <dbReference type="ChEBI" id="CHEBI:30616"/>
    </ligand>
</feature>
<keyword evidence="10" id="KW-0413">Isomerase</keyword>
<evidence type="ECO:0000313" key="19">
    <source>
        <dbReference type="Proteomes" id="UP001553715"/>
    </source>
</evidence>
<dbReference type="EMBL" id="JBFBMH010000013">
    <property type="protein sequence ID" value="MEW1975439.1"/>
    <property type="molecule type" value="Genomic_DNA"/>
</dbReference>
<dbReference type="SUPFAM" id="SSF52540">
    <property type="entry name" value="P-loop containing nucleoside triphosphate hydrolases"/>
    <property type="match status" value="1"/>
</dbReference>
<keyword evidence="8" id="KW-0238">DNA-binding</keyword>
<evidence type="ECO:0000256" key="10">
    <source>
        <dbReference type="ARBA" id="ARBA00023235"/>
    </source>
</evidence>
<dbReference type="PANTHER" id="PTHR11070">
    <property type="entry name" value="UVRD / RECB / PCRA DNA HELICASE FAMILY MEMBER"/>
    <property type="match status" value="1"/>
</dbReference>
<evidence type="ECO:0000256" key="6">
    <source>
        <dbReference type="ARBA" id="ARBA00022839"/>
    </source>
</evidence>
<keyword evidence="9" id="KW-0234">DNA repair</keyword>
<dbReference type="PANTHER" id="PTHR11070:SF23">
    <property type="entry name" value="RECBCD ENZYME SUBUNIT RECB"/>
    <property type="match status" value="1"/>
</dbReference>
<evidence type="ECO:0000256" key="1">
    <source>
        <dbReference type="ARBA" id="ARBA00022722"/>
    </source>
</evidence>
<feature type="domain" description="UvrD-like helicase ATP-binding" evidence="16">
    <location>
        <begin position="3"/>
        <end position="439"/>
    </location>
</feature>
<comment type="catalytic activity">
    <reaction evidence="11">
        <text>Couples ATP hydrolysis with the unwinding of duplex DNA by translocating in the 3'-5' direction.</text>
        <dbReference type="EC" id="5.6.2.4"/>
    </reaction>
</comment>